<reference evidence="2" key="1">
    <citation type="submission" date="2016-10" db="EMBL/GenBank/DDBJ databases">
        <authorList>
            <person name="de Groot N.N."/>
        </authorList>
    </citation>
    <scope>NUCLEOTIDE SEQUENCE</scope>
</reference>
<sequence>MSSTINHIKILIFALYIPLLGISADINIDKESADANRTKKHVMLFLHKDNCGYCEKMLFQLDEKAISKAIKKDFILLDINRDDEESVSYQDFNGTNRQFLKALGVDFYPSMVFINGSNKIIYDVVGYRDSKKTLTILNYVSSKSYKKMTLEDFRDELFIDE</sequence>
<dbReference type="InterPro" id="IPR036249">
    <property type="entry name" value="Thioredoxin-like_sf"/>
</dbReference>
<gene>
    <name evidence="2" type="ORF">MNB_SV-12-748</name>
</gene>
<dbReference type="InterPro" id="IPR017937">
    <property type="entry name" value="Thioredoxin_CS"/>
</dbReference>
<accession>A0A1W1BAF0</accession>
<dbReference type="AlphaFoldDB" id="A0A1W1BAF0"/>
<organism evidence="2">
    <name type="scientific">hydrothermal vent metagenome</name>
    <dbReference type="NCBI Taxonomy" id="652676"/>
    <lineage>
        <taxon>unclassified sequences</taxon>
        <taxon>metagenomes</taxon>
        <taxon>ecological metagenomes</taxon>
    </lineage>
</organism>
<evidence type="ECO:0000259" key="1">
    <source>
        <dbReference type="Pfam" id="PF13098"/>
    </source>
</evidence>
<protein>
    <submittedName>
        <fullName evidence="2">Thioredoxin</fullName>
    </submittedName>
</protein>
<feature type="domain" description="Thioredoxin-like fold" evidence="1">
    <location>
        <begin position="36"/>
        <end position="135"/>
    </location>
</feature>
<dbReference type="EMBL" id="FPHE01000004">
    <property type="protein sequence ID" value="SFV50425.1"/>
    <property type="molecule type" value="Genomic_DNA"/>
</dbReference>
<dbReference type="InterPro" id="IPR012336">
    <property type="entry name" value="Thioredoxin-like_fold"/>
</dbReference>
<evidence type="ECO:0000313" key="2">
    <source>
        <dbReference type="EMBL" id="SFV50425.1"/>
    </source>
</evidence>
<name>A0A1W1BAF0_9ZZZZ</name>
<proteinExistence type="predicted"/>
<dbReference type="Gene3D" id="3.40.30.10">
    <property type="entry name" value="Glutaredoxin"/>
    <property type="match status" value="1"/>
</dbReference>
<dbReference type="Pfam" id="PF13098">
    <property type="entry name" value="Thioredoxin_2"/>
    <property type="match status" value="1"/>
</dbReference>
<dbReference type="SUPFAM" id="SSF52833">
    <property type="entry name" value="Thioredoxin-like"/>
    <property type="match status" value="1"/>
</dbReference>
<dbReference type="PROSITE" id="PS00194">
    <property type="entry name" value="THIOREDOXIN_1"/>
    <property type="match status" value="1"/>
</dbReference>